<accession>A0A5B7DNX4</accession>
<gene>
    <name evidence="2" type="ORF">E2C01_016366</name>
</gene>
<dbReference type="EMBL" id="VSRR010001191">
    <property type="protein sequence ID" value="MPC23322.1"/>
    <property type="molecule type" value="Genomic_DNA"/>
</dbReference>
<comment type="caution">
    <text evidence="2">The sequence shown here is derived from an EMBL/GenBank/DDBJ whole genome shotgun (WGS) entry which is preliminary data.</text>
</comment>
<dbReference type="Proteomes" id="UP000324222">
    <property type="component" value="Unassembled WGS sequence"/>
</dbReference>
<name>A0A5B7DNX4_PORTR</name>
<feature type="region of interest" description="Disordered" evidence="1">
    <location>
        <begin position="1"/>
        <end position="29"/>
    </location>
</feature>
<keyword evidence="3" id="KW-1185">Reference proteome</keyword>
<evidence type="ECO:0000313" key="2">
    <source>
        <dbReference type="EMBL" id="MPC23322.1"/>
    </source>
</evidence>
<protein>
    <submittedName>
        <fullName evidence="2">Uncharacterized protein</fullName>
    </submittedName>
</protein>
<evidence type="ECO:0000313" key="3">
    <source>
        <dbReference type="Proteomes" id="UP000324222"/>
    </source>
</evidence>
<organism evidence="2 3">
    <name type="scientific">Portunus trituberculatus</name>
    <name type="common">Swimming crab</name>
    <name type="synonym">Neptunus trituberculatus</name>
    <dbReference type="NCBI Taxonomy" id="210409"/>
    <lineage>
        <taxon>Eukaryota</taxon>
        <taxon>Metazoa</taxon>
        <taxon>Ecdysozoa</taxon>
        <taxon>Arthropoda</taxon>
        <taxon>Crustacea</taxon>
        <taxon>Multicrustacea</taxon>
        <taxon>Malacostraca</taxon>
        <taxon>Eumalacostraca</taxon>
        <taxon>Eucarida</taxon>
        <taxon>Decapoda</taxon>
        <taxon>Pleocyemata</taxon>
        <taxon>Brachyura</taxon>
        <taxon>Eubrachyura</taxon>
        <taxon>Portunoidea</taxon>
        <taxon>Portunidae</taxon>
        <taxon>Portuninae</taxon>
        <taxon>Portunus</taxon>
    </lineage>
</organism>
<reference evidence="2 3" key="1">
    <citation type="submission" date="2019-05" db="EMBL/GenBank/DDBJ databases">
        <title>Another draft genome of Portunus trituberculatus and its Hox gene families provides insights of decapod evolution.</title>
        <authorList>
            <person name="Jeong J.-H."/>
            <person name="Song I."/>
            <person name="Kim S."/>
            <person name="Choi T."/>
            <person name="Kim D."/>
            <person name="Ryu S."/>
            <person name="Kim W."/>
        </authorList>
    </citation>
    <scope>NUCLEOTIDE SEQUENCE [LARGE SCALE GENOMIC DNA]</scope>
    <source>
        <tissue evidence="2">Muscle</tissue>
    </source>
</reference>
<sequence length="114" mass="12647">MGVTGGRKLTSLSKLWEAPPPPNPLYSKEQKSCKRGYTCNGLLTCDSYQAPLQIRRWLAEKNRSENTSTYLTRTCQGASKLSRGLASLEVKDKLIKVACQKMRRSAPVIGRGES</sequence>
<dbReference type="AlphaFoldDB" id="A0A5B7DNX4"/>
<proteinExistence type="predicted"/>
<evidence type="ECO:0000256" key="1">
    <source>
        <dbReference type="SAM" id="MobiDB-lite"/>
    </source>
</evidence>